<accession>A0A1B6FU59</accession>
<dbReference type="GO" id="GO:0033108">
    <property type="term" value="P:mitochondrial respiratory chain complex assembly"/>
    <property type="evidence" value="ECO:0007669"/>
    <property type="project" value="TreeGrafter"/>
</dbReference>
<evidence type="ECO:0000256" key="4">
    <source>
        <dbReference type="SAM" id="MobiDB-lite"/>
    </source>
</evidence>
<dbReference type="PANTHER" id="PTHR43557">
    <property type="entry name" value="APOPTOSIS-INDUCING FACTOR 1"/>
    <property type="match status" value="1"/>
</dbReference>
<dbReference type="AlphaFoldDB" id="A0A1B6FU59"/>
<proteinExistence type="predicted"/>
<dbReference type="GO" id="GO:0071949">
    <property type="term" value="F:FAD binding"/>
    <property type="evidence" value="ECO:0007669"/>
    <property type="project" value="TreeGrafter"/>
</dbReference>
<dbReference type="SUPFAM" id="SSF51905">
    <property type="entry name" value="FAD/NAD(P)-binding domain"/>
    <property type="match status" value="1"/>
</dbReference>
<dbReference type="GO" id="GO:0016174">
    <property type="term" value="F:NAD(P)H oxidase H2O2-forming activity"/>
    <property type="evidence" value="ECO:0007669"/>
    <property type="project" value="TreeGrafter"/>
</dbReference>
<reference evidence="7" key="1">
    <citation type="submission" date="2015-11" db="EMBL/GenBank/DDBJ databases">
        <title>De novo transcriptome assembly of four potential Pierce s Disease insect vectors from Arizona vineyards.</title>
        <authorList>
            <person name="Tassone E.E."/>
        </authorList>
    </citation>
    <scope>NUCLEOTIDE SEQUENCE</scope>
</reference>
<dbReference type="EMBL" id="GECZ01016108">
    <property type="protein sequence ID" value="JAS53661.1"/>
    <property type="molecule type" value="Transcribed_RNA"/>
</dbReference>
<keyword evidence="5" id="KW-1133">Transmembrane helix</keyword>
<keyword evidence="5" id="KW-0472">Membrane</keyword>
<dbReference type="GO" id="GO:0005739">
    <property type="term" value="C:mitochondrion"/>
    <property type="evidence" value="ECO:0007669"/>
    <property type="project" value="TreeGrafter"/>
</dbReference>
<gene>
    <name evidence="7" type="ORF">g.2747</name>
</gene>
<feature type="domain" description="FAD/NAD(P)-binding" evidence="6">
    <location>
        <begin position="92"/>
        <end position="331"/>
    </location>
</feature>
<evidence type="ECO:0000256" key="3">
    <source>
        <dbReference type="ARBA" id="ARBA00023002"/>
    </source>
</evidence>
<evidence type="ECO:0000256" key="5">
    <source>
        <dbReference type="SAM" id="Phobius"/>
    </source>
</evidence>
<feature type="compositionally biased region" description="Polar residues" evidence="4">
    <location>
        <begin position="10"/>
        <end position="21"/>
    </location>
</feature>
<evidence type="ECO:0000313" key="7">
    <source>
        <dbReference type="EMBL" id="JAS53661.1"/>
    </source>
</evidence>
<dbReference type="InterPro" id="IPR050446">
    <property type="entry name" value="FAD-oxidoreductase/Apoptosis"/>
</dbReference>
<dbReference type="Pfam" id="PF07992">
    <property type="entry name" value="Pyr_redox_2"/>
    <property type="match status" value="1"/>
</dbReference>
<dbReference type="PRINTS" id="PR00368">
    <property type="entry name" value="FADPNR"/>
</dbReference>
<keyword evidence="2" id="KW-0274">FAD</keyword>
<feature type="non-terminal residue" evidence="7">
    <location>
        <position position="1"/>
    </location>
</feature>
<keyword evidence="5" id="KW-0812">Transmembrane</keyword>
<dbReference type="PANTHER" id="PTHR43557:SF4">
    <property type="entry name" value="APOPTOSIS-INDUCING FACTOR 1, MITOCHONDRIAL"/>
    <property type="match status" value="1"/>
</dbReference>
<organism evidence="7">
    <name type="scientific">Cuerna arida</name>
    <dbReference type="NCBI Taxonomy" id="1464854"/>
    <lineage>
        <taxon>Eukaryota</taxon>
        <taxon>Metazoa</taxon>
        <taxon>Ecdysozoa</taxon>
        <taxon>Arthropoda</taxon>
        <taxon>Hexapoda</taxon>
        <taxon>Insecta</taxon>
        <taxon>Pterygota</taxon>
        <taxon>Neoptera</taxon>
        <taxon>Paraneoptera</taxon>
        <taxon>Hemiptera</taxon>
        <taxon>Auchenorrhyncha</taxon>
        <taxon>Membracoidea</taxon>
        <taxon>Cicadellidae</taxon>
        <taxon>Cicadellinae</taxon>
        <taxon>Proconiini</taxon>
        <taxon>Cuerna</taxon>
    </lineage>
</organism>
<protein>
    <recommendedName>
        <fullName evidence="6">FAD/NAD(P)-binding domain-containing protein</fullName>
    </recommendedName>
</protein>
<keyword evidence="1" id="KW-0285">Flavoprotein</keyword>
<feature type="transmembrane region" description="Helical" evidence="5">
    <location>
        <begin position="36"/>
        <end position="54"/>
    </location>
</feature>
<feature type="region of interest" description="Disordered" evidence="4">
    <location>
        <begin position="1"/>
        <end position="33"/>
    </location>
</feature>
<dbReference type="InterPro" id="IPR023753">
    <property type="entry name" value="FAD/NAD-binding_dom"/>
</dbReference>
<dbReference type="InterPro" id="IPR036188">
    <property type="entry name" value="FAD/NAD-bd_sf"/>
</dbReference>
<dbReference type="Gene3D" id="3.50.50.60">
    <property type="entry name" value="FAD/NAD(P)-binding domain"/>
    <property type="match status" value="2"/>
</dbReference>
<name>A0A1B6FU59_9HEMI</name>
<keyword evidence="3" id="KW-0560">Oxidoreductase</keyword>
<evidence type="ECO:0000256" key="2">
    <source>
        <dbReference type="ARBA" id="ARBA00022827"/>
    </source>
</evidence>
<evidence type="ECO:0000256" key="1">
    <source>
        <dbReference type="ARBA" id="ARBA00022630"/>
    </source>
</evidence>
<sequence>PKPSEKNSETRPPTTIPNSKIETCPPTPPSGSSKKIPISYLFLIGGSVIVYTYAKILKSSRNADTFKPKKLNVFKNVKEPCDPREIPTKVPYVLVGGGVASLAAFRAIKCADPYARVLMIDEEGQLPYMKPALSKEMWYFFDETDYEKKIFYTWDRRPRNIFYEPKEFYTKAGHLMESEYGGLAPILGYKVTKIDTDKKKLYLKDGPIIEYDKCLIATGSEPKNLKVIENADSSIRSKVILYRSITDFQNLVNRLGNVKSLVIIGGGLLGSELASSMSHYANENNIQIHQIVQEKSNLYNYLPEYLSKLITDRIKRLNVNVITNANVEEVRS</sequence>
<evidence type="ECO:0000259" key="6">
    <source>
        <dbReference type="Pfam" id="PF07992"/>
    </source>
</evidence>
<dbReference type="GO" id="GO:0006915">
    <property type="term" value="P:apoptotic process"/>
    <property type="evidence" value="ECO:0007669"/>
    <property type="project" value="TreeGrafter"/>
</dbReference>
<feature type="non-terminal residue" evidence="7">
    <location>
        <position position="332"/>
    </location>
</feature>